<dbReference type="AlphaFoldDB" id="A0A0N5D9B6"/>
<dbReference type="CDD" id="cd04794">
    <property type="entry name" value="euk_LANCL"/>
    <property type="match status" value="2"/>
</dbReference>
<reference evidence="4 5" key="2">
    <citation type="submission" date="2018-11" db="EMBL/GenBank/DDBJ databases">
        <authorList>
            <consortium name="Pathogen Informatics"/>
        </authorList>
    </citation>
    <scope>NUCLEOTIDE SEQUENCE [LARGE SCALE GENOMIC DNA]</scope>
</reference>
<accession>A0A0N5D9B6</accession>
<dbReference type="SMART" id="SM01260">
    <property type="entry name" value="LANC_like"/>
    <property type="match status" value="2"/>
</dbReference>
<feature type="transmembrane region" description="Helical" evidence="3">
    <location>
        <begin position="104"/>
        <end position="120"/>
    </location>
</feature>
<sequence>MSTKWLPRYMTNPYYLDPELEAGVVTKKWLEQRALLYLREIFSQCYSNVDTHGGAYSGLAGIAYAMLRASFHFEDNKFELLKFGNRILKQHYNEARKNQVIKETSYLLGVLGIYVVIIIYENKNDLGMKLLERFIKLCYLVAKKDVLGKGDDELLAGRAGFLAAIYTIRQHLGHAAIPDDCARAVVEKIIHSGRAYAASKDFGVPLMYKYHDRHYLGAAHGVMGIMQIFDQYLDGQAKSDVLRTVDWLLSLQLKNGNFPSKLEEKDIDRGENELVHWCHGATGAVHLMVVAYLRTEEYKYLEVCQSAKAALNLIWQKGILLKGPGICHGASGSGYAFLLFYRLTKEKHYLDCALCIARSFCSDNFKQRARTPDRPYSLFEGISGSLCFLCDLLEPDKAQFPFNPYLVNSRDVADKVTERVLKVEAAKLAKEIMEKKHTKDEFDGGPYVGIAGDGYSIFYATRLLPEKQVEFASFCTKTRRDEGGFYLLGTLGVKVIKAILDYEWSGSVNLLLLKEISSLIDIICADHYLPRGADEMLVGRAGFLAAISTLRMRLHRKIVPDSRVRKIINCIIDSGRKYAQLNSSPTPLMYEYYDVEYLGAAHGLMGILQMLLNFFPLLEQSAVNDIENTLNWLLEIQAENGNFAVDVKEIGIDHGSNDLVHWCHGASGAVPLMILAYLHFKNVKFLQAAEKALNLIWERGVLRKGPGICHGVAGSGYAFLLYYRLTQNTKYLDYARCFAMIACNQEFRKNARQPDRPYSLFEGIGGLLCFLVDVCSPMTAQFPLVPIKFD</sequence>
<dbReference type="InterPro" id="IPR012341">
    <property type="entry name" value="6hp_glycosidase-like_sf"/>
</dbReference>
<dbReference type="InterPro" id="IPR007822">
    <property type="entry name" value="LANC-like"/>
</dbReference>
<gene>
    <name evidence="4" type="ORF">TCLT_LOCUS9712</name>
</gene>
<dbReference type="PANTHER" id="PTHR12736:SF7">
    <property type="entry name" value="LANC-LIKE PROTEIN 3"/>
    <property type="match status" value="1"/>
</dbReference>
<evidence type="ECO:0000313" key="5">
    <source>
        <dbReference type="Proteomes" id="UP000276776"/>
    </source>
</evidence>
<proteinExistence type="inferred from homology"/>
<evidence type="ECO:0000256" key="3">
    <source>
        <dbReference type="SAM" id="Phobius"/>
    </source>
</evidence>
<dbReference type="PRINTS" id="PR01951">
    <property type="entry name" value="LANCEUKARYTE"/>
</dbReference>
<dbReference type="Proteomes" id="UP000276776">
    <property type="component" value="Unassembled WGS sequence"/>
</dbReference>
<dbReference type="Pfam" id="PF05147">
    <property type="entry name" value="LANC_like"/>
    <property type="match status" value="2"/>
</dbReference>
<evidence type="ECO:0000313" key="4">
    <source>
        <dbReference type="EMBL" id="VDN07366.1"/>
    </source>
</evidence>
<name>A0A0N5D9B6_THECL</name>
<dbReference type="WBParaSite" id="TCLT_0000972301-mRNA-1">
    <property type="protein sequence ID" value="TCLT_0000972301-mRNA-1"/>
    <property type="gene ID" value="TCLT_0000972301"/>
</dbReference>
<dbReference type="OrthoDB" id="10257263at2759"/>
<dbReference type="OMA" id="IVEICTM"/>
<dbReference type="PANTHER" id="PTHR12736">
    <property type="entry name" value="LANC-LIKE PROTEIN"/>
    <property type="match status" value="1"/>
</dbReference>
<dbReference type="SUPFAM" id="SSF158745">
    <property type="entry name" value="LanC-like"/>
    <property type="match status" value="2"/>
</dbReference>
<dbReference type="GO" id="GO:0046872">
    <property type="term" value="F:metal ion binding"/>
    <property type="evidence" value="ECO:0007669"/>
    <property type="project" value="UniProtKB-KW"/>
</dbReference>
<keyword evidence="3" id="KW-1133">Transmembrane helix</keyword>
<evidence type="ECO:0000256" key="1">
    <source>
        <dbReference type="ARBA" id="ARBA00007179"/>
    </source>
</evidence>
<keyword evidence="3" id="KW-0812">Transmembrane</keyword>
<keyword evidence="3" id="KW-0472">Membrane</keyword>
<reference evidence="6" key="1">
    <citation type="submission" date="2017-02" db="UniProtKB">
        <authorList>
            <consortium name="WormBaseParasite"/>
        </authorList>
    </citation>
    <scope>IDENTIFICATION</scope>
</reference>
<keyword evidence="5" id="KW-1185">Reference proteome</keyword>
<comment type="similarity">
    <text evidence="1">Belongs to the LanC-like protein family.</text>
</comment>
<evidence type="ECO:0000313" key="6">
    <source>
        <dbReference type="WBParaSite" id="TCLT_0000972301-mRNA-1"/>
    </source>
</evidence>
<dbReference type="Gene3D" id="1.50.10.10">
    <property type="match status" value="2"/>
</dbReference>
<dbReference type="EMBL" id="UYYF01004860">
    <property type="protein sequence ID" value="VDN07366.1"/>
    <property type="molecule type" value="Genomic_DNA"/>
</dbReference>
<protein>
    <submittedName>
        <fullName evidence="6">LanC-like protein 3</fullName>
    </submittedName>
</protein>
<keyword evidence="2" id="KW-0479">Metal-binding</keyword>
<feature type="binding site" evidence="2">
    <location>
        <position position="328"/>
    </location>
    <ligand>
        <name>Zn(2+)</name>
        <dbReference type="ChEBI" id="CHEBI:29105"/>
    </ligand>
</feature>
<evidence type="ECO:0000256" key="2">
    <source>
        <dbReference type="PIRSR" id="PIRSR607822-1"/>
    </source>
</evidence>
<dbReference type="GO" id="GO:0005975">
    <property type="term" value="P:carbohydrate metabolic process"/>
    <property type="evidence" value="ECO:0007669"/>
    <property type="project" value="InterPro"/>
</dbReference>
<dbReference type="PRINTS" id="PR01950">
    <property type="entry name" value="LANCSUPER"/>
</dbReference>
<feature type="binding site" evidence="2">
    <location>
        <position position="327"/>
    </location>
    <ligand>
        <name>Zn(2+)</name>
        <dbReference type="ChEBI" id="CHEBI:29105"/>
    </ligand>
</feature>
<dbReference type="GO" id="GO:0031179">
    <property type="term" value="P:peptide modification"/>
    <property type="evidence" value="ECO:0007669"/>
    <property type="project" value="InterPro"/>
</dbReference>
<dbReference type="GO" id="GO:0005886">
    <property type="term" value="C:plasma membrane"/>
    <property type="evidence" value="ECO:0007669"/>
    <property type="project" value="TreeGrafter"/>
</dbReference>
<organism evidence="6">
    <name type="scientific">Thelazia callipaeda</name>
    <name type="common">Oriental eyeworm</name>
    <name type="synonym">Parasitic nematode</name>
    <dbReference type="NCBI Taxonomy" id="103827"/>
    <lineage>
        <taxon>Eukaryota</taxon>
        <taxon>Metazoa</taxon>
        <taxon>Ecdysozoa</taxon>
        <taxon>Nematoda</taxon>
        <taxon>Chromadorea</taxon>
        <taxon>Rhabditida</taxon>
        <taxon>Spirurina</taxon>
        <taxon>Spiruromorpha</taxon>
        <taxon>Thelazioidea</taxon>
        <taxon>Thelaziidae</taxon>
        <taxon>Thelazia</taxon>
    </lineage>
</organism>
<feature type="binding site" evidence="2">
    <location>
        <position position="278"/>
    </location>
    <ligand>
        <name>Zn(2+)</name>
        <dbReference type="ChEBI" id="CHEBI:29105"/>
    </ligand>
</feature>
<dbReference type="InterPro" id="IPR020464">
    <property type="entry name" value="LanC-like_prot_euk"/>
</dbReference>
<keyword evidence="2" id="KW-0862">Zinc</keyword>